<evidence type="ECO:0000313" key="4">
    <source>
        <dbReference type="EMBL" id="SHH59984.1"/>
    </source>
</evidence>
<dbReference type="OrthoDB" id="1324191at2"/>
<dbReference type="STRING" id="280093.SAMN05443373_1203"/>
<dbReference type="PROSITE" id="PS50005">
    <property type="entry name" value="TPR"/>
    <property type="match status" value="1"/>
</dbReference>
<keyword evidence="1" id="KW-0802">TPR repeat</keyword>
<dbReference type="RefSeq" id="WP_072946176.1">
    <property type="nucleotide sequence ID" value="NZ_PVUB01000018.1"/>
</dbReference>
<evidence type="ECO:0000313" key="3">
    <source>
        <dbReference type="EMBL" id="PRZ19375.1"/>
    </source>
</evidence>
<sequence length="238" mass="27534">MKKNINFYLTIICLLSFNTFAQKGYSLQANTKIKKTQTMTPNLLENQINTTKTIKQYHVEERINMTFGGYKTTYTVTDSSQIRTNDLGPNNSRVITIRYLKVPQRGNNTAKTIVDTIPPNTVIDTVQNHPQQSTSLSITDTLVHHGDFAYIYMIETYERIAEKGYKSVEMFQKLGNAYYYNSQMDKAAKWYEKLFSMTANLEPEYFYRYANSLKAIGAHDKADEIMKKYNQLTGQNTR</sequence>
<accession>A0A1M5UAG2</accession>
<keyword evidence="2" id="KW-0732">Signal</keyword>
<protein>
    <submittedName>
        <fullName evidence="4">Uncharacterized protein</fullName>
    </submittedName>
</protein>
<name>A0A1M5UAG2_9FLAO</name>
<dbReference type="Gene3D" id="1.25.40.10">
    <property type="entry name" value="Tetratricopeptide repeat domain"/>
    <property type="match status" value="1"/>
</dbReference>
<evidence type="ECO:0000313" key="6">
    <source>
        <dbReference type="Proteomes" id="UP000237771"/>
    </source>
</evidence>
<feature type="repeat" description="TPR" evidence="1">
    <location>
        <begin position="168"/>
        <end position="201"/>
    </location>
</feature>
<gene>
    <name evidence="3" type="ORF">BC624_1183</name>
    <name evidence="4" type="ORF">SAMN05443373_1203</name>
</gene>
<organism evidence="4 5">
    <name type="scientific">Flavobacterium granuli</name>
    <dbReference type="NCBI Taxonomy" id="280093"/>
    <lineage>
        <taxon>Bacteria</taxon>
        <taxon>Pseudomonadati</taxon>
        <taxon>Bacteroidota</taxon>
        <taxon>Flavobacteriia</taxon>
        <taxon>Flavobacteriales</taxon>
        <taxon>Flavobacteriaceae</taxon>
        <taxon>Flavobacterium</taxon>
    </lineage>
</organism>
<dbReference type="Proteomes" id="UP000237771">
    <property type="component" value="Unassembled WGS sequence"/>
</dbReference>
<dbReference type="EMBL" id="FQWO01000020">
    <property type="protein sequence ID" value="SHH59984.1"/>
    <property type="molecule type" value="Genomic_DNA"/>
</dbReference>
<keyword evidence="6" id="KW-1185">Reference proteome</keyword>
<reference evidence="5" key="1">
    <citation type="submission" date="2016-11" db="EMBL/GenBank/DDBJ databases">
        <authorList>
            <person name="Varghese N."/>
            <person name="Submissions S."/>
        </authorList>
    </citation>
    <scope>NUCLEOTIDE SEQUENCE [LARGE SCALE GENOMIC DNA]</scope>
    <source>
        <strain evidence="5">DSM 19729</strain>
    </source>
</reference>
<proteinExistence type="predicted"/>
<dbReference type="AlphaFoldDB" id="A0A1M5UAG2"/>
<dbReference type="InterPro" id="IPR011990">
    <property type="entry name" value="TPR-like_helical_dom_sf"/>
</dbReference>
<evidence type="ECO:0000256" key="1">
    <source>
        <dbReference type="PROSITE-ProRule" id="PRU00339"/>
    </source>
</evidence>
<dbReference type="SUPFAM" id="SSF48452">
    <property type="entry name" value="TPR-like"/>
    <property type="match status" value="1"/>
</dbReference>
<reference evidence="3 6" key="3">
    <citation type="submission" date="2018-03" db="EMBL/GenBank/DDBJ databases">
        <title>Genomic Encyclopedia of Archaeal and Bacterial Type Strains, Phase II (KMG-II): from individual species to whole genera.</title>
        <authorList>
            <person name="Goeker M."/>
        </authorList>
    </citation>
    <scope>NUCLEOTIDE SEQUENCE [LARGE SCALE GENOMIC DNA]</scope>
    <source>
        <strain evidence="3 6">DSM 17797</strain>
    </source>
</reference>
<feature type="signal peptide" evidence="2">
    <location>
        <begin position="1"/>
        <end position="21"/>
    </location>
</feature>
<feature type="chain" id="PRO_5012454819" evidence="2">
    <location>
        <begin position="22"/>
        <end position="238"/>
    </location>
</feature>
<evidence type="ECO:0000313" key="5">
    <source>
        <dbReference type="Proteomes" id="UP000184384"/>
    </source>
</evidence>
<dbReference type="EMBL" id="PVUB01000018">
    <property type="protein sequence ID" value="PRZ19375.1"/>
    <property type="molecule type" value="Genomic_DNA"/>
</dbReference>
<dbReference type="InterPro" id="IPR019734">
    <property type="entry name" value="TPR_rpt"/>
</dbReference>
<reference evidence="4" key="2">
    <citation type="submission" date="2016-11" db="EMBL/GenBank/DDBJ databases">
        <authorList>
            <person name="Jaros S."/>
            <person name="Januszkiewicz K."/>
            <person name="Wedrychowicz H."/>
        </authorList>
    </citation>
    <scope>NUCLEOTIDE SEQUENCE [LARGE SCALE GENOMIC DNA]</scope>
    <source>
        <strain evidence="4">DSM 19729</strain>
    </source>
</reference>
<dbReference type="Proteomes" id="UP000184384">
    <property type="component" value="Unassembled WGS sequence"/>
</dbReference>
<evidence type="ECO:0000256" key="2">
    <source>
        <dbReference type="SAM" id="SignalP"/>
    </source>
</evidence>